<dbReference type="Proteomes" id="UP000534306">
    <property type="component" value="Unassembled WGS sequence"/>
</dbReference>
<feature type="domain" description="DUF1707" evidence="2">
    <location>
        <begin position="30"/>
        <end position="82"/>
    </location>
</feature>
<dbReference type="Proteomes" id="UP000553957">
    <property type="component" value="Unassembled WGS sequence"/>
</dbReference>
<reference evidence="3 6" key="2">
    <citation type="submission" date="2020-08" db="EMBL/GenBank/DDBJ databases">
        <title>Sequencing the genomes of 1000 actinobacteria strains.</title>
        <authorList>
            <person name="Klenk H.-P."/>
        </authorList>
    </citation>
    <scope>NUCLEOTIDE SEQUENCE [LARGE SCALE GENOMIC DNA]</scope>
    <source>
        <strain evidence="3 6">DSM 15626</strain>
    </source>
</reference>
<keyword evidence="5" id="KW-1185">Reference proteome</keyword>
<evidence type="ECO:0000256" key="1">
    <source>
        <dbReference type="SAM" id="Phobius"/>
    </source>
</evidence>
<dbReference type="Pfam" id="PF08044">
    <property type="entry name" value="DUF1707"/>
    <property type="match status" value="1"/>
</dbReference>
<dbReference type="InterPro" id="IPR012551">
    <property type="entry name" value="DUF1707_SHOCT-like"/>
</dbReference>
<evidence type="ECO:0000313" key="4">
    <source>
        <dbReference type="EMBL" id="NOL44381.1"/>
    </source>
</evidence>
<protein>
    <submittedName>
        <fullName evidence="4">DUF1707 domain-containing protein</fullName>
    </submittedName>
</protein>
<accession>A0A7Y4L6T8</accession>
<feature type="transmembrane region" description="Helical" evidence="1">
    <location>
        <begin position="99"/>
        <end position="118"/>
    </location>
</feature>
<comment type="caution">
    <text evidence="4">The sequence shown here is derived from an EMBL/GenBank/DDBJ whole genome shotgun (WGS) entry which is preliminary data.</text>
</comment>
<sequence>MSPHPRRDRYRYDAGPEWPKLVRPEPKRRVRIGDVERDRAVEALSEHFVAGRLTQEEFEERSGQATRARWSDELNGLFDDLPTAGEVQLARRETSMQKLVAPSPLFFLAPVLMVGLVVTAVTLTAPWLLWGIFWIALFSGVNRRRYHHYRQ</sequence>
<keyword evidence="1" id="KW-0472">Membrane</keyword>
<keyword evidence="1" id="KW-1133">Transmembrane helix</keyword>
<dbReference type="EMBL" id="JACHKF010000001">
    <property type="protein sequence ID" value="MBB6571738.1"/>
    <property type="molecule type" value="Genomic_DNA"/>
</dbReference>
<gene>
    <name evidence="3" type="ORF">HNR71_007375</name>
    <name evidence="4" type="ORF">HPO96_29455</name>
</gene>
<evidence type="ECO:0000313" key="5">
    <source>
        <dbReference type="Proteomes" id="UP000534306"/>
    </source>
</evidence>
<organism evidence="4 5">
    <name type="scientific">Kribbella sandramycini</name>
    <dbReference type="NCBI Taxonomy" id="60450"/>
    <lineage>
        <taxon>Bacteria</taxon>
        <taxon>Bacillati</taxon>
        <taxon>Actinomycetota</taxon>
        <taxon>Actinomycetes</taxon>
        <taxon>Propionibacteriales</taxon>
        <taxon>Kribbellaceae</taxon>
        <taxon>Kribbella</taxon>
    </lineage>
</organism>
<evidence type="ECO:0000313" key="6">
    <source>
        <dbReference type="Proteomes" id="UP000553957"/>
    </source>
</evidence>
<evidence type="ECO:0000313" key="3">
    <source>
        <dbReference type="EMBL" id="MBB6571738.1"/>
    </source>
</evidence>
<dbReference type="EMBL" id="JABJRC010000008">
    <property type="protein sequence ID" value="NOL44381.1"/>
    <property type="molecule type" value="Genomic_DNA"/>
</dbReference>
<proteinExistence type="predicted"/>
<name>A0A7Y4L6T8_9ACTN</name>
<feature type="transmembrane region" description="Helical" evidence="1">
    <location>
        <begin position="124"/>
        <end position="141"/>
    </location>
</feature>
<dbReference type="AlphaFoldDB" id="A0A7Y4L6T8"/>
<evidence type="ECO:0000259" key="2">
    <source>
        <dbReference type="Pfam" id="PF08044"/>
    </source>
</evidence>
<reference evidence="4 5" key="1">
    <citation type="submission" date="2020-05" db="EMBL/GenBank/DDBJ databases">
        <title>Genome sequence of Kribbella sandramycini ATCC 39419.</title>
        <authorList>
            <person name="Maclea K.S."/>
            <person name="Fair J.L."/>
        </authorList>
    </citation>
    <scope>NUCLEOTIDE SEQUENCE [LARGE SCALE GENOMIC DNA]</scope>
    <source>
        <strain evidence="4 5">ATCC 39419</strain>
    </source>
</reference>
<keyword evidence="1" id="KW-0812">Transmembrane</keyword>
<dbReference type="RefSeq" id="WP_171677621.1">
    <property type="nucleotide sequence ID" value="NZ_BAAAGT010000009.1"/>
</dbReference>